<feature type="region of interest" description="Disordered" evidence="1">
    <location>
        <begin position="32"/>
        <end position="59"/>
    </location>
</feature>
<evidence type="ECO:0008006" key="4">
    <source>
        <dbReference type="Google" id="ProtNLM"/>
    </source>
</evidence>
<dbReference type="Gene3D" id="3.40.390.10">
    <property type="entry name" value="Collagenase (Catalytic Domain)"/>
    <property type="match status" value="1"/>
</dbReference>
<reference evidence="2" key="1">
    <citation type="submission" date="2021-03" db="EMBL/GenBank/DDBJ databases">
        <authorList>
            <person name="Tagirdzhanova G."/>
        </authorList>
    </citation>
    <scope>NUCLEOTIDE SEQUENCE</scope>
</reference>
<proteinExistence type="predicted"/>
<evidence type="ECO:0000256" key="1">
    <source>
        <dbReference type="SAM" id="MobiDB-lite"/>
    </source>
</evidence>
<dbReference type="Proteomes" id="UP000664534">
    <property type="component" value="Unassembled WGS sequence"/>
</dbReference>
<dbReference type="OrthoDB" id="4585232at2759"/>
<name>A0A8H3G6G0_9LECA</name>
<organism evidence="2 3">
    <name type="scientific">Imshaugia aleurites</name>
    <dbReference type="NCBI Taxonomy" id="172621"/>
    <lineage>
        <taxon>Eukaryota</taxon>
        <taxon>Fungi</taxon>
        <taxon>Dikarya</taxon>
        <taxon>Ascomycota</taxon>
        <taxon>Pezizomycotina</taxon>
        <taxon>Lecanoromycetes</taxon>
        <taxon>OSLEUM clade</taxon>
        <taxon>Lecanoromycetidae</taxon>
        <taxon>Lecanorales</taxon>
        <taxon>Lecanorineae</taxon>
        <taxon>Parmeliaceae</taxon>
        <taxon>Imshaugia</taxon>
    </lineage>
</organism>
<keyword evidence="3" id="KW-1185">Reference proteome</keyword>
<accession>A0A8H3G6G0</accession>
<sequence>MDSIGTATPSPTREAADLRIYCDNDATSKTAGASARWQLVPDREQDPEGEKNSQKTTGQEWYDQVNFIRRTTDTNGCLDPDTLAETYVNPMQTHLGDPQVPASEKPQRSVITICDRMFDRSTIKFRTLSEVPPRRLDLKKTTLKSGALINMPSVALLHEWTHARGFDKDDVNGDDSYGWINIQMLSAAQSLNNAENYAYYGLCAGLADMFYRLTTASSQQAWNGVLVYDRTIPPE</sequence>
<evidence type="ECO:0000313" key="2">
    <source>
        <dbReference type="EMBL" id="CAF9935462.1"/>
    </source>
</evidence>
<dbReference type="GO" id="GO:0008237">
    <property type="term" value="F:metallopeptidase activity"/>
    <property type="evidence" value="ECO:0007669"/>
    <property type="project" value="InterPro"/>
</dbReference>
<dbReference type="SUPFAM" id="SSF55486">
    <property type="entry name" value="Metalloproteases ('zincins'), catalytic domain"/>
    <property type="match status" value="1"/>
</dbReference>
<gene>
    <name evidence="2" type="ORF">IMSHALPRED_010235</name>
</gene>
<comment type="caution">
    <text evidence="2">The sequence shown here is derived from an EMBL/GenBank/DDBJ whole genome shotgun (WGS) entry which is preliminary data.</text>
</comment>
<dbReference type="EMBL" id="CAJPDT010000084">
    <property type="protein sequence ID" value="CAF9935462.1"/>
    <property type="molecule type" value="Genomic_DNA"/>
</dbReference>
<dbReference type="InterPro" id="IPR024079">
    <property type="entry name" value="MetalloPept_cat_dom_sf"/>
</dbReference>
<evidence type="ECO:0000313" key="3">
    <source>
        <dbReference type="Proteomes" id="UP000664534"/>
    </source>
</evidence>
<feature type="compositionally biased region" description="Basic and acidic residues" evidence="1">
    <location>
        <begin position="41"/>
        <end position="53"/>
    </location>
</feature>
<dbReference type="AlphaFoldDB" id="A0A8H3G6G0"/>
<protein>
    <recommendedName>
        <fullName evidence="4">Lysine-specific metallo-endopeptidase domain-containing protein</fullName>
    </recommendedName>
</protein>